<proteinExistence type="predicted"/>
<comment type="caution">
    <text evidence="1">The sequence shown here is derived from an EMBL/GenBank/DDBJ whole genome shotgun (WGS) entry which is preliminary data.</text>
</comment>
<sequence length="37" mass="4282">MARCLIHDSFTAWTNRKGTAVFKCSHRKKLTEGIRAF</sequence>
<gene>
    <name evidence="1" type="ORF">GBL_2976</name>
</gene>
<accession>U2Y5Z2</accession>
<dbReference type="EMBL" id="BASG01000038">
    <property type="protein sequence ID" value="GAD14759.1"/>
    <property type="molecule type" value="Genomic_DNA"/>
</dbReference>
<evidence type="ECO:0000313" key="1">
    <source>
        <dbReference type="EMBL" id="GAD14759.1"/>
    </source>
</evidence>
<dbReference type="AlphaFoldDB" id="U2Y5Z2"/>
<reference evidence="2" key="1">
    <citation type="journal article" date="2013" name="Genome">
        <title>Draft Genome Sequence of Geobacillus kaustophilus GBlys, a Lysogenic Strain with Bacteriophage phiOH2.</title>
        <authorList>
            <person name="Doi K."/>
            <person name="Mori K."/>
            <person name="Martono H."/>
            <person name="Nagayoshi Y."/>
            <person name="Fujino Y."/>
            <person name="Tashiro K."/>
            <person name="Kuhara S."/>
            <person name="Ohshima T."/>
        </authorList>
    </citation>
    <scope>NUCLEOTIDE SEQUENCE [LARGE SCALE GENOMIC DNA]</scope>
    <source>
        <strain evidence="2">GBlys</strain>
    </source>
</reference>
<organism evidence="1 2">
    <name type="scientific">Geobacillus kaustophilus GBlys</name>
    <dbReference type="NCBI Taxonomy" id="1337888"/>
    <lineage>
        <taxon>Bacteria</taxon>
        <taxon>Bacillati</taxon>
        <taxon>Bacillota</taxon>
        <taxon>Bacilli</taxon>
        <taxon>Bacillales</taxon>
        <taxon>Anoxybacillaceae</taxon>
        <taxon>Geobacillus</taxon>
        <taxon>Geobacillus thermoleovorans group</taxon>
    </lineage>
</organism>
<name>U2Y5Z2_GEOKU</name>
<dbReference type="Proteomes" id="UP000016424">
    <property type="component" value="Unassembled WGS sequence"/>
</dbReference>
<protein>
    <submittedName>
        <fullName evidence="1">Uncharacterized protein</fullName>
    </submittedName>
</protein>
<evidence type="ECO:0000313" key="2">
    <source>
        <dbReference type="Proteomes" id="UP000016424"/>
    </source>
</evidence>